<evidence type="ECO:0000313" key="1">
    <source>
        <dbReference type="EMBL" id="RKP01587.1"/>
    </source>
</evidence>
<evidence type="ECO:0000313" key="2">
    <source>
        <dbReference type="Proteomes" id="UP000274922"/>
    </source>
</evidence>
<name>A0A4P9X8G7_9FUNG</name>
<keyword evidence="2" id="KW-1185">Reference proteome</keyword>
<organism evidence="1 2">
    <name type="scientific">Caulochytrium protostelioides</name>
    <dbReference type="NCBI Taxonomy" id="1555241"/>
    <lineage>
        <taxon>Eukaryota</taxon>
        <taxon>Fungi</taxon>
        <taxon>Fungi incertae sedis</taxon>
        <taxon>Chytridiomycota</taxon>
        <taxon>Chytridiomycota incertae sedis</taxon>
        <taxon>Chytridiomycetes</taxon>
        <taxon>Caulochytriales</taxon>
        <taxon>Caulochytriaceae</taxon>
        <taxon>Caulochytrium</taxon>
    </lineage>
</organism>
<protein>
    <submittedName>
        <fullName evidence="1">Uncharacterized protein</fullName>
    </submittedName>
</protein>
<sequence length="208" mass="24313">MGRLPESKFNTFKAAKDTQEQSLDVDTCYTTDNAKDDIERRFAEMAAVYDRLIAMHAAIGNADGLPLKPFYPVFLYPDYNKKDTDKFRIRQSQNPAEAYMRIDNMPCVDRDFSFQFGQQITAKKVKYQRGEFKYPYESAPGAPKKNVFYPTRTPPKDQKDTQPVEIKETKLKDDELGIAMTYNFQTQYYPVRDFKDPLRHVQQVLSNW</sequence>
<proteinExistence type="predicted"/>
<reference evidence="2" key="1">
    <citation type="journal article" date="2018" name="Nat. Microbiol.">
        <title>Leveraging single-cell genomics to expand the fungal tree of life.</title>
        <authorList>
            <person name="Ahrendt S.R."/>
            <person name="Quandt C.A."/>
            <person name="Ciobanu D."/>
            <person name="Clum A."/>
            <person name="Salamov A."/>
            <person name="Andreopoulos B."/>
            <person name="Cheng J.F."/>
            <person name="Woyke T."/>
            <person name="Pelin A."/>
            <person name="Henrissat B."/>
            <person name="Reynolds N.K."/>
            <person name="Benny G.L."/>
            <person name="Smith M.E."/>
            <person name="James T.Y."/>
            <person name="Grigoriev I.V."/>
        </authorList>
    </citation>
    <scope>NUCLEOTIDE SEQUENCE [LARGE SCALE GENOMIC DNA]</scope>
    <source>
        <strain evidence="2">ATCC 52028</strain>
    </source>
</reference>
<gene>
    <name evidence="1" type="ORF">CXG81DRAFT_18638</name>
</gene>
<dbReference type="EMBL" id="ML014167">
    <property type="protein sequence ID" value="RKP01587.1"/>
    <property type="molecule type" value="Genomic_DNA"/>
</dbReference>
<dbReference type="AlphaFoldDB" id="A0A4P9X8G7"/>
<dbReference type="Proteomes" id="UP000274922">
    <property type="component" value="Unassembled WGS sequence"/>
</dbReference>
<accession>A0A4P9X8G7</accession>